<proteinExistence type="inferred from homology"/>
<sequence>MVAKYQLATLQKSSKEVLNAWLKAAPGWPQAINVLQACQKNPSLDVVHYTLALRACAKASEWQASIATFSWLRSSEKFRLDHYVFASTIDACSRAARWSEALAVLKEQPRPSLVASSSAMTACEKAARWPIALELLKNVIQRKLQPDRICYSSCMSACEKGSQWQAALSLLKDLRMQRVQANIINISAVMSAMEKAHRWREACDLLSQSHAETLRPSTVSFSAAISAAEKGRAWWMALRLLEEVERVMVRTDVALLSSLVAACDVGNCWAQALALLHGMPGFSMQANVITQNAALSACNRASQWQMALSLWTMLQDADHTSCDCVVQSCATSSRWTAAAALLRRSSSWNSIAAALQACYSCHHFPAVLVRLYGIQVQLPSDSYLPSLSSRSWWSKVASMPSSASSVDTRVDLDVASDLCRSWLSLNALRKWHGADAEYCGGRRHPMGDAAGDWMAGLDGSMSNFNAKEVQGRLEAIMAGNQRQVAARCALYCSELVEAAREDERRAARERREREREAREAAPARSGELRDDGGAWTRGFFGDSFAKSREVPSARAFVQQPTLDSCHAERTNDRDCVWILRTAFTIRNKVINQRRLKALGTGASESPELPKEIEEEAPSTSSLRYAKTIDPKLVESGDLATWTAVAQEHDMFLKLVGPAVDRKRMAAMAAMEQVHSRGRNIFSSQNLACQIARCLPVLRLPAFRRCNASCLSSVTVLLENDKSLQEEFDHALSSLLGSMDKRVWVGIRLCPHQSQLSPLTSERRRVVQRCSGAEVSFFFDPIFKEDARQVDVWSTLQAPMMRTLLRREHCCLFAYGQTGSGKTHTVFGDPSSDDSKGVAFRLTENLSKILNGFQQTRCEEGQEPQESVSVEFSFLEVYNEKIHDLLSNSKLCTLAGERDELAPGSAYKAPTLSAEERVVVKGLTRRRCEVDQLTEQVSAWLHEGAASRMVGRTVFNPRSSRSHAVATIHICWNDIAGKKGNETRLYIVDLAGSERCGQFATNTEQLREGAHINLSLSTLGRVVSALSRGQGDHVPHRDSALTWLLTDAITGHQARAFMIATVNPEHHAETLSTLRYAQAYSSLQSDLSTKIPRLRAMLRTLQRKSEVARYDLDTLCEDINKNSRFGKTTEWNRQTLKSRVVRIVRHGEEHFQGHPFLKWTELHATKAILGQAGVVEETGPVPPERDEADSEDGRRWHYRTEGETAELARIETMVTGISRVTTPQVPLLVLVLEWSLQVDAASGFLAELPQPHFQPQRKKDPMQPPAAWLSGIDVEVHPMASPPAASAGVELAELAELADLAPRPSAVVEENRRKSLVWMSQDFRGITLQELKELRDENNMTEQRWFCMNYPVHCQFSRSLRDDENENDTASTCPWCGCRNGKLRCGNLYELVNEVVKPKCQAQEISYVEYLKHRDGRDQGRKVQTFVSHWWGEEFKDLVASLDRYATSRCILRQRLKLWTSLHSLLTLLLNFLLFKFPEGQRIFHRARREHVGLICLREPGMAFWLVGCNFSITILVLCFLIMEAFWNKNQAKNWTFWICAFANNQYKLEHALGKGGNLECSAFATALSGDIQSVVCIIDPGCVIYTRIWCAFELFYVKCVLKDEKPELPIVLINEKGLISEGGLRDKLMKDIQVAIENVRTAAAEATQASDKRKINEYILERGHSYAQLDETLKELTQVGLENVSLRRRAVMIFCFLCPMASFVLSDLIFWCVMLCRPESAEWAAFRKDRKLHSVKFKMGFYFFASLFAGLLLLLVALGHVEVTRAERAERTGLGRSKAFECLRDLKELKIRLNCPQFFSRLQSRVLYKSSVTISTFMGPGLTPSLLAGILLLLMKRSKDDHFPKQVEYALEFLWVVREVWNVVQIIYAILGLVLGFIYCSIRDRKIGRMRTFLEEIVL</sequence>
<keyword evidence="3" id="KW-0812">Transmembrane</keyword>
<evidence type="ECO:0000313" key="6">
    <source>
        <dbReference type="EMBL" id="CAL4778094.1"/>
    </source>
</evidence>
<evidence type="ECO:0000259" key="4">
    <source>
        <dbReference type="PROSITE" id="PS50067"/>
    </source>
</evidence>
<dbReference type="EMBL" id="CAMXCT010001513">
    <property type="protein sequence ID" value="CAI3990782.1"/>
    <property type="molecule type" value="Genomic_DNA"/>
</dbReference>
<comment type="similarity">
    <text evidence="1">Belongs to the TRAFAC class myosin-kinesin ATPase superfamily. Kinesin family.</text>
</comment>
<dbReference type="InterPro" id="IPR001752">
    <property type="entry name" value="Kinesin_motor_dom"/>
</dbReference>
<dbReference type="PANTHER" id="PTHR24115">
    <property type="entry name" value="KINESIN-RELATED"/>
    <property type="match status" value="1"/>
</dbReference>
<dbReference type="GO" id="GO:0007018">
    <property type="term" value="P:microtubule-based movement"/>
    <property type="evidence" value="ECO:0007669"/>
    <property type="project" value="InterPro"/>
</dbReference>
<evidence type="ECO:0000313" key="7">
    <source>
        <dbReference type="Proteomes" id="UP001152797"/>
    </source>
</evidence>
<gene>
    <name evidence="5" type="ORF">C1SCF055_LOCUS17739</name>
</gene>
<comment type="caution">
    <text evidence="5">The sequence shown here is derived from an EMBL/GenBank/DDBJ whole genome shotgun (WGS) entry which is preliminary data.</text>
</comment>
<evidence type="ECO:0000256" key="1">
    <source>
        <dbReference type="PROSITE-ProRule" id="PRU00283"/>
    </source>
</evidence>
<feature type="transmembrane region" description="Helical" evidence="3">
    <location>
        <begin position="1860"/>
        <end position="1882"/>
    </location>
</feature>
<protein>
    <submittedName>
        <fullName evidence="6">Kinesin-like protein KIF3A</fullName>
    </submittedName>
</protein>
<dbReference type="EMBL" id="CAMXCT020001513">
    <property type="protein sequence ID" value="CAL1144157.1"/>
    <property type="molecule type" value="Genomic_DNA"/>
</dbReference>
<dbReference type="SUPFAM" id="SSF52540">
    <property type="entry name" value="P-loop containing nucleoside triphosphate hydrolases"/>
    <property type="match status" value="1"/>
</dbReference>
<keyword evidence="1" id="KW-0067">ATP-binding</keyword>
<dbReference type="GO" id="GO:0005874">
    <property type="term" value="C:microtubule"/>
    <property type="evidence" value="ECO:0007669"/>
    <property type="project" value="TreeGrafter"/>
</dbReference>
<dbReference type="InterPro" id="IPR027640">
    <property type="entry name" value="Kinesin-like_fam"/>
</dbReference>
<feature type="binding site" evidence="1">
    <location>
        <begin position="815"/>
        <end position="822"/>
    </location>
    <ligand>
        <name>ATP</name>
        <dbReference type="ChEBI" id="CHEBI:30616"/>
    </ligand>
</feature>
<feature type="transmembrane region" description="Helical" evidence="3">
    <location>
        <begin position="1501"/>
        <end position="1522"/>
    </location>
</feature>
<dbReference type="PRINTS" id="PR00380">
    <property type="entry name" value="KINESINHEAVY"/>
</dbReference>
<keyword evidence="3" id="KW-0472">Membrane</keyword>
<dbReference type="GO" id="GO:0016887">
    <property type="term" value="F:ATP hydrolysis activity"/>
    <property type="evidence" value="ECO:0007669"/>
    <property type="project" value="TreeGrafter"/>
</dbReference>
<keyword evidence="1" id="KW-0547">Nucleotide-binding</keyword>
<keyword evidence="1" id="KW-0505">Motor protein</keyword>
<dbReference type="Pfam" id="PF00225">
    <property type="entry name" value="Kinesin"/>
    <property type="match status" value="1"/>
</dbReference>
<dbReference type="SMART" id="SM00129">
    <property type="entry name" value="KISc"/>
    <property type="match status" value="1"/>
</dbReference>
<dbReference type="OrthoDB" id="3176171at2759"/>
<dbReference type="GO" id="GO:0008017">
    <property type="term" value="F:microtubule binding"/>
    <property type="evidence" value="ECO:0007669"/>
    <property type="project" value="InterPro"/>
</dbReference>
<feature type="domain" description="Kinesin motor" evidence="4">
    <location>
        <begin position="741"/>
        <end position="1082"/>
    </location>
</feature>
<evidence type="ECO:0000313" key="5">
    <source>
        <dbReference type="EMBL" id="CAI3990782.1"/>
    </source>
</evidence>
<organism evidence="5">
    <name type="scientific">Cladocopium goreaui</name>
    <dbReference type="NCBI Taxonomy" id="2562237"/>
    <lineage>
        <taxon>Eukaryota</taxon>
        <taxon>Sar</taxon>
        <taxon>Alveolata</taxon>
        <taxon>Dinophyceae</taxon>
        <taxon>Suessiales</taxon>
        <taxon>Symbiodiniaceae</taxon>
        <taxon>Cladocopium</taxon>
    </lineage>
</organism>
<feature type="transmembrane region" description="Helical" evidence="3">
    <location>
        <begin position="1741"/>
        <end position="1761"/>
    </location>
</feature>
<feature type="transmembrane region" description="Helical" evidence="3">
    <location>
        <begin position="1690"/>
        <end position="1711"/>
    </location>
</feature>
<dbReference type="PANTHER" id="PTHR24115:SF546">
    <property type="entry name" value="KINESIN-LIKE PROTEIN KIF14"/>
    <property type="match status" value="1"/>
</dbReference>
<keyword evidence="7" id="KW-1185">Reference proteome</keyword>
<dbReference type="InterPro" id="IPR036961">
    <property type="entry name" value="Kinesin_motor_dom_sf"/>
</dbReference>
<feature type="region of interest" description="Disordered" evidence="2">
    <location>
        <begin position="510"/>
        <end position="532"/>
    </location>
</feature>
<dbReference type="EMBL" id="CAMXCT030001513">
    <property type="protein sequence ID" value="CAL4778094.1"/>
    <property type="molecule type" value="Genomic_DNA"/>
</dbReference>
<dbReference type="Gene3D" id="1.25.40.10">
    <property type="entry name" value="Tetratricopeptide repeat domain"/>
    <property type="match status" value="3"/>
</dbReference>
<reference evidence="6 7" key="2">
    <citation type="submission" date="2024-05" db="EMBL/GenBank/DDBJ databases">
        <authorList>
            <person name="Chen Y."/>
            <person name="Shah S."/>
            <person name="Dougan E. K."/>
            <person name="Thang M."/>
            <person name="Chan C."/>
        </authorList>
    </citation>
    <scope>NUCLEOTIDE SEQUENCE [LARGE SCALE GENOMIC DNA]</scope>
</reference>
<dbReference type="InterPro" id="IPR027417">
    <property type="entry name" value="P-loop_NTPase"/>
</dbReference>
<dbReference type="GO" id="GO:0005871">
    <property type="term" value="C:kinesin complex"/>
    <property type="evidence" value="ECO:0007669"/>
    <property type="project" value="TreeGrafter"/>
</dbReference>
<dbReference type="PROSITE" id="PS50067">
    <property type="entry name" value="KINESIN_MOTOR_2"/>
    <property type="match status" value="1"/>
</dbReference>
<evidence type="ECO:0000256" key="2">
    <source>
        <dbReference type="SAM" id="MobiDB-lite"/>
    </source>
</evidence>
<evidence type="ECO:0000256" key="3">
    <source>
        <dbReference type="SAM" id="Phobius"/>
    </source>
</evidence>
<keyword evidence="3" id="KW-1133">Transmembrane helix</keyword>
<dbReference type="Proteomes" id="UP001152797">
    <property type="component" value="Unassembled WGS sequence"/>
</dbReference>
<feature type="transmembrane region" description="Helical" evidence="3">
    <location>
        <begin position="1811"/>
        <end position="1835"/>
    </location>
</feature>
<dbReference type="InterPro" id="IPR011990">
    <property type="entry name" value="TPR-like_helical_dom_sf"/>
</dbReference>
<accession>A0A9P1CEI8</accession>
<dbReference type="GO" id="GO:0003777">
    <property type="term" value="F:microtubule motor activity"/>
    <property type="evidence" value="ECO:0007669"/>
    <property type="project" value="InterPro"/>
</dbReference>
<reference evidence="5" key="1">
    <citation type="submission" date="2022-10" db="EMBL/GenBank/DDBJ databases">
        <authorList>
            <person name="Chen Y."/>
            <person name="Dougan E. K."/>
            <person name="Chan C."/>
            <person name="Rhodes N."/>
            <person name="Thang M."/>
        </authorList>
    </citation>
    <scope>NUCLEOTIDE SEQUENCE</scope>
</reference>
<dbReference type="GO" id="GO:0005524">
    <property type="term" value="F:ATP binding"/>
    <property type="evidence" value="ECO:0007669"/>
    <property type="project" value="UniProtKB-UniRule"/>
</dbReference>
<name>A0A9P1CEI8_9DINO</name>
<dbReference type="Gene3D" id="3.40.850.10">
    <property type="entry name" value="Kinesin motor domain"/>
    <property type="match status" value="1"/>
</dbReference>